<feature type="signal peptide" evidence="3">
    <location>
        <begin position="1"/>
        <end position="23"/>
    </location>
</feature>
<dbReference type="EMBL" id="CAJNOU010001117">
    <property type="protein sequence ID" value="CAF1154525.1"/>
    <property type="molecule type" value="Genomic_DNA"/>
</dbReference>
<evidence type="ECO:0000313" key="7">
    <source>
        <dbReference type="Proteomes" id="UP000663889"/>
    </source>
</evidence>
<dbReference type="SUPFAM" id="SSF57567">
    <property type="entry name" value="Serine protease inhibitors"/>
    <property type="match status" value="1"/>
</dbReference>
<feature type="chain" id="PRO_5035602643" description="TIL domain-containing protein" evidence="3">
    <location>
        <begin position="24"/>
        <end position="130"/>
    </location>
</feature>
<proteinExistence type="predicted"/>
<dbReference type="InterPro" id="IPR002919">
    <property type="entry name" value="TIL_dom"/>
</dbReference>
<evidence type="ECO:0000256" key="2">
    <source>
        <dbReference type="ARBA" id="ARBA00023157"/>
    </source>
</evidence>
<dbReference type="OrthoDB" id="6236007at2759"/>
<reference evidence="5" key="1">
    <citation type="submission" date="2021-02" db="EMBL/GenBank/DDBJ databases">
        <authorList>
            <person name="Nowell W R."/>
        </authorList>
    </citation>
    <scope>NUCLEOTIDE SEQUENCE</scope>
</reference>
<dbReference type="Pfam" id="PF01826">
    <property type="entry name" value="TIL"/>
    <property type="match status" value="1"/>
</dbReference>
<sequence>MSLSSFSFIFILLLAFSIEVLQAQFWGTSTGRCWGRFEQYRECASTCPDTCDDIRWPNVDQGRKCLEPNEIYETCGTACPTTCEDVINLNPDKLCTLQCVSGCFCQEGFVRESETPTSRCVKAEECRPTA</sequence>
<evidence type="ECO:0000259" key="4">
    <source>
        <dbReference type="Pfam" id="PF01826"/>
    </source>
</evidence>
<gene>
    <name evidence="6" type="ORF">RFH988_LOCUS23476</name>
    <name evidence="5" type="ORF">SEV965_LOCUS18634</name>
</gene>
<dbReference type="Gene3D" id="2.10.25.10">
    <property type="entry name" value="Laminin"/>
    <property type="match status" value="1"/>
</dbReference>
<dbReference type="PANTHER" id="PTHR23259">
    <property type="entry name" value="RIDDLE"/>
    <property type="match status" value="1"/>
</dbReference>
<accession>A0A814T032</accession>
<dbReference type="PANTHER" id="PTHR23259:SF70">
    <property type="entry name" value="ACCESSORY GLAND PROTEIN ACP62F-RELATED"/>
    <property type="match status" value="1"/>
</dbReference>
<protein>
    <recommendedName>
        <fullName evidence="4">TIL domain-containing protein</fullName>
    </recommendedName>
</protein>
<dbReference type="EMBL" id="CAJNOO010001630">
    <property type="protein sequence ID" value="CAF1180367.1"/>
    <property type="molecule type" value="Genomic_DNA"/>
</dbReference>
<feature type="domain" description="TIL" evidence="4">
    <location>
        <begin position="67"/>
        <end position="126"/>
    </location>
</feature>
<evidence type="ECO:0000256" key="1">
    <source>
        <dbReference type="ARBA" id="ARBA00022690"/>
    </source>
</evidence>
<dbReference type="AlphaFoldDB" id="A0A814T032"/>
<evidence type="ECO:0000313" key="5">
    <source>
        <dbReference type="EMBL" id="CAF1154525.1"/>
    </source>
</evidence>
<dbReference type="CDD" id="cd19941">
    <property type="entry name" value="TIL"/>
    <property type="match status" value="1"/>
</dbReference>
<dbReference type="InterPro" id="IPR036084">
    <property type="entry name" value="Ser_inhib-like_sf"/>
</dbReference>
<keyword evidence="1" id="KW-0646">Protease inhibitor</keyword>
<dbReference type="GO" id="GO:0030414">
    <property type="term" value="F:peptidase inhibitor activity"/>
    <property type="evidence" value="ECO:0007669"/>
    <property type="project" value="UniProtKB-KW"/>
</dbReference>
<keyword evidence="2" id="KW-1015">Disulfide bond</keyword>
<name>A0A814T032_9BILA</name>
<dbReference type="Proteomes" id="UP000663889">
    <property type="component" value="Unassembled WGS sequence"/>
</dbReference>
<dbReference type="Proteomes" id="UP000663882">
    <property type="component" value="Unassembled WGS sequence"/>
</dbReference>
<evidence type="ECO:0000313" key="6">
    <source>
        <dbReference type="EMBL" id="CAF1180367.1"/>
    </source>
</evidence>
<evidence type="ECO:0000256" key="3">
    <source>
        <dbReference type="SAM" id="SignalP"/>
    </source>
</evidence>
<keyword evidence="3" id="KW-0732">Signal</keyword>
<comment type="caution">
    <text evidence="5">The sequence shown here is derived from an EMBL/GenBank/DDBJ whole genome shotgun (WGS) entry which is preliminary data.</text>
</comment>
<dbReference type="InterPro" id="IPR051368">
    <property type="entry name" value="SerProtInhib-TIL_Domain"/>
</dbReference>
<organism evidence="5 7">
    <name type="scientific">Rotaria sordida</name>
    <dbReference type="NCBI Taxonomy" id="392033"/>
    <lineage>
        <taxon>Eukaryota</taxon>
        <taxon>Metazoa</taxon>
        <taxon>Spiralia</taxon>
        <taxon>Gnathifera</taxon>
        <taxon>Rotifera</taxon>
        <taxon>Eurotatoria</taxon>
        <taxon>Bdelloidea</taxon>
        <taxon>Philodinida</taxon>
        <taxon>Philodinidae</taxon>
        <taxon>Rotaria</taxon>
    </lineage>
</organism>